<feature type="domain" description="Dynamin N-terminal" evidence="2">
    <location>
        <begin position="55"/>
        <end position="283"/>
    </location>
</feature>
<dbReference type="PANTHER" id="PTHR36681">
    <property type="entry name" value="NUCLEAR GTPASE, GERMINAL CENTER-ASSOCIATED, TANDEM DUPLICATE 3"/>
    <property type="match status" value="1"/>
</dbReference>
<protein>
    <recommendedName>
        <fullName evidence="2">Dynamin N-terminal domain-containing protein</fullName>
    </recommendedName>
</protein>
<feature type="coiled-coil region" evidence="1">
    <location>
        <begin position="706"/>
        <end position="740"/>
    </location>
</feature>
<reference evidence="3 4" key="1">
    <citation type="submission" date="2019-03" db="EMBL/GenBank/DDBJ databases">
        <title>Horizontal Gene Transfer Machinery in Histophilus somni.</title>
        <authorList>
            <person name="Mostafa Nazari M."/>
            <person name="Liljebjelke K."/>
        </authorList>
    </citation>
    <scope>NUCLEOTIDE SEQUENCE [LARGE SCALE GENOMIC DNA]</scope>
    <source>
        <strain evidence="3 4">UOC-EPH-KLM-04</strain>
    </source>
</reference>
<keyword evidence="1" id="KW-0175">Coiled coil</keyword>
<dbReference type="InterPro" id="IPR045063">
    <property type="entry name" value="Dynamin_N"/>
</dbReference>
<evidence type="ECO:0000313" key="3">
    <source>
        <dbReference type="EMBL" id="TEW30307.1"/>
    </source>
</evidence>
<evidence type="ECO:0000259" key="2">
    <source>
        <dbReference type="Pfam" id="PF00350"/>
    </source>
</evidence>
<dbReference type="Proteomes" id="UP000297565">
    <property type="component" value="Unassembled WGS sequence"/>
</dbReference>
<evidence type="ECO:0000313" key="4">
    <source>
        <dbReference type="Proteomes" id="UP000297565"/>
    </source>
</evidence>
<dbReference type="PANTHER" id="PTHR36681:SF3">
    <property type="entry name" value="NUCLEAR GTPASE, GERMINAL CENTER-ASSOCIATED, TANDEM DUPLICATE 3"/>
    <property type="match status" value="1"/>
</dbReference>
<dbReference type="RefSeq" id="WP_132994768.1">
    <property type="nucleotide sequence ID" value="NZ_CP186878.1"/>
</dbReference>
<dbReference type="SUPFAM" id="SSF52540">
    <property type="entry name" value="P-loop containing nucleoside triphosphate hydrolases"/>
    <property type="match status" value="1"/>
</dbReference>
<evidence type="ECO:0000256" key="1">
    <source>
        <dbReference type="SAM" id="Coils"/>
    </source>
</evidence>
<dbReference type="EMBL" id="SNRV01000006">
    <property type="protein sequence ID" value="TEW30307.1"/>
    <property type="molecule type" value="Genomic_DNA"/>
</dbReference>
<dbReference type="Gene3D" id="3.40.50.300">
    <property type="entry name" value="P-loop containing nucleotide triphosphate hydrolases"/>
    <property type="match status" value="1"/>
</dbReference>
<feature type="coiled-coil region" evidence="1">
    <location>
        <begin position="114"/>
        <end position="141"/>
    </location>
</feature>
<dbReference type="AlphaFoldDB" id="A0AAX2S2N0"/>
<gene>
    <name evidence="3" type="ORF">E2R48_04055</name>
</gene>
<dbReference type="CDD" id="cd00882">
    <property type="entry name" value="Ras_like_GTPase"/>
    <property type="match status" value="1"/>
</dbReference>
<accession>A0AAX2S2N0</accession>
<organism evidence="3 4">
    <name type="scientific">Histophilus somni</name>
    <name type="common">Haemophilus somnus</name>
    <dbReference type="NCBI Taxonomy" id="731"/>
    <lineage>
        <taxon>Bacteria</taxon>
        <taxon>Pseudomonadati</taxon>
        <taxon>Pseudomonadota</taxon>
        <taxon>Gammaproteobacteria</taxon>
        <taxon>Pasteurellales</taxon>
        <taxon>Pasteurellaceae</taxon>
        <taxon>Histophilus</taxon>
    </lineage>
</organism>
<dbReference type="InterPro" id="IPR027417">
    <property type="entry name" value="P-loop_NTPase"/>
</dbReference>
<proteinExistence type="predicted"/>
<dbReference type="Pfam" id="PF00350">
    <property type="entry name" value="Dynamin_N"/>
    <property type="match status" value="1"/>
</dbReference>
<name>A0AAX2S2N0_HISSO</name>
<feature type="coiled-coil region" evidence="1">
    <location>
        <begin position="439"/>
        <end position="466"/>
    </location>
</feature>
<feature type="coiled-coil region" evidence="1">
    <location>
        <begin position="577"/>
        <end position="609"/>
    </location>
</feature>
<comment type="caution">
    <text evidence="3">The sequence shown here is derived from an EMBL/GenBank/DDBJ whole genome shotgun (WGS) entry which is preliminary data.</text>
</comment>
<sequence>MSLLTRIKNFEVFTDKYKNEKDIYFDIRQNKKLEPVETIEKILKDYRDDKKLLRIGIVGRVKAGKSSLLNALVFDGEDVLPKAATPMTAALTIMKYNQAGNACAEVDFFSDNDIKRLQKEYQQYEEELKRLENAEIDIEKQKKPEKQDFEKAKRRAERKAKEIPYVASADQYKRILASGIASVSSLNEYRTISANSMEELNQKLSDFVGADGKYMPFTKSVTLYLPEKRLEGLEIVDTPGINDPVQSRGKRTEELLSQCDVVLMVSPTGQFLSEQDMTLMSTMTVSKAIQHVYLVASQCDNQLFGGEYRNKTIQEILASIRTALGKHAEDTLSQEKQKFPEMGAVFDEFCQNELILTSGACYGLAKYLQQPEKWDDTQQHVYKLLSEKFPQEFSTPEKSLSTLKSLSNTDRIEKIFDSVSQKKTEIIEGKIIRYQQAQSKALDEMLEDLQNTLQNKQDELKGTNINQLEEEKEHFNQLKSQISNFVSSTYRDYAKTLETNLKSTLTKTLQQQMNKFVEGETQTGYKEKTESYEVKVGERSTSKWYNPFSWFSTEDIYETRHRTVRYSYSYVNASPIRRSIETILENLNKRLVEKKQSFMQEANENLNKELRKKLYTLDKVNFNPKRIKDTLDRVLNKLPQATFKIDSLPSHLDKYGELKGYEGDTFLQNAREYIAKLEDNIQIQIKGYIQKLAKELDKIDLSQEFIRTYEEKLEKLKHDLENAEERSKELQQIRDELTKI</sequence>